<name>A0A226D1R6_FOLCA</name>
<proteinExistence type="predicted"/>
<evidence type="ECO:0000313" key="2">
    <source>
        <dbReference type="EMBL" id="OXA39512.1"/>
    </source>
</evidence>
<comment type="caution">
    <text evidence="2">The sequence shown here is derived from an EMBL/GenBank/DDBJ whole genome shotgun (WGS) entry which is preliminary data.</text>
</comment>
<dbReference type="Proteomes" id="UP000198287">
    <property type="component" value="Unassembled WGS sequence"/>
</dbReference>
<accession>A0A226D1R6</accession>
<feature type="signal peptide" evidence="1">
    <location>
        <begin position="1"/>
        <end position="24"/>
    </location>
</feature>
<dbReference type="EMBL" id="LNIX01000038">
    <property type="protein sequence ID" value="OXA39512.1"/>
    <property type="molecule type" value="Genomic_DNA"/>
</dbReference>
<protein>
    <submittedName>
        <fullName evidence="2">Uncharacterized protein</fullName>
    </submittedName>
</protein>
<reference evidence="2 3" key="1">
    <citation type="submission" date="2015-12" db="EMBL/GenBank/DDBJ databases">
        <title>The genome of Folsomia candida.</title>
        <authorList>
            <person name="Faddeeva A."/>
            <person name="Derks M.F."/>
            <person name="Anvar Y."/>
            <person name="Smit S."/>
            <person name="Van Straalen N."/>
            <person name="Roelofs D."/>
        </authorList>
    </citation>
    <scope>NUCLEOTIDE SEQUENCE [LARGE SCALE GENOMIC DNA]</scope>
    <source>
        <strain evidence="2 3">VU population</strain>
        <tissue evidence="2">Whole body</tissue>
    </source>
</reference>
<dbReference type="AlphaFoldDB" id="A0A226D1R6"/>
<evidence type="ECO:0000313" key="3">
    <source>
        <dbReference type="Proteomes" id="UP000198287"/>
    </source>
</evidence>
<dbReference type="PANTHER" id="PTHR37159:SF1">
    <property type="entry name" value="GH11867P"/>
    <property type="match status" value="1"/>
</dbReference>
<organism evidence="2 3">
    <name type="scientific">Folsomia candida</name>
    <name type="common">Springtail</name>
    <dbReference type="NCBI Taxonomy" id="158441"/>
    <lineage>
        <taxon>Eukaryota</taxon>
        <taxon>Metazoa</taxon>
        <taxon>Ecdysozoa</taxon>
        <taxon>Arthropoda</taxon>
        <taxon>Hexapoda</taxon>
        <taxon>Collembola</taxon>
        <taxon>Entomobryomorpha</taxon>
        <taxon>Isotomoidea</taxon>
        <taxon>Isotomidae</taxon>
        <taxon>Proisotominae</taxon>
        <taxon>Folsomia</taxon>
    </lineage>
</organism>
<keyword evidence="3" id="KW-1185">Reference proteome</keyword>
<evidence type="ECO:0000256" key="1">
    <source>
        <dbReference type="SAM" id="SignalP"/>
    </source>
</evidence>
<gene>
    <name evidence="2" type="ORF">Fcan01_25725</name>
</gene>
<sequence>MKGITLWVSLSLVRFTFVVQVAIAFLSPPCSQIPFQPGCTNDERRNVKCDIPDLHFFPIFLQPRIPNVTRMSSRLRRMGHSCPRRPGKLARPDGIIPPWFNRPLALRGQQINYEYLFPWYAVMVFAILIKLNMPDIRNPLMFNKKHTNGPDNAKRDMATLMQGILWTKDHFYDMPIEGNSSYVNSIRNVAAIHANVEMRARAKQTLEGCIVSRNEYANQTTNDVLWDAFESDMKNSRIPQSQRAPSPTTWPTCPLETECKACKKCEPCKGPRCTRKCTNCSGCKASMGRNNAIPTCMDAQVKTYRCGTCICNGNKKNCGECENCTNTKKCLNFVPPLFNQQAMVLVLYPVVAYPILFPKDLAINACDGDLWAFNHFFSMVGYGLGIDDKCNVFLQPDLESARNYYRKMNRLSFQGLSTVTGGVLSPTFLLHRFVHNFLNQPAPRLQALMRPKELAFDRALDFAYMPQFMNNPTYRNLANRALNGIVSRASAAMFQGNCKDLKTTAQKCFV</sequence>
<dbReference type="OrthoDB" id="6361347at2759"/>
<dbReference type="PANTHER" id="PTHR37159">
    <property type="entry name" value="GH11867P"/>
    <property type="match status" value="1"/>
</dbReference>
<keyword evidence="1" id="KW-0732">Signal</keyword>
<feature type="chain" id="PRO_5012036461" evidence="1">
    <location>
        <begin position="25"/>
        <end position="510"/>
    </location>
</feature>